<evidence type="ECO:0000313" key="1">
    <source>
        <dbReference type="EMBL" id="TQD96676.1"/>
    </source>
</evidence>
<sequence>MWDFVGPERKLLNCEDRIIRGKTMLAYINHSAAYTYFCLQTPWMKRAGLIGTAC</sequence>
<name>A0A540MD47_MALBA</name>
<comment type="caution">
    <text evidence="1">The sequence shown here is derived from an EMBL/GenBank/DDBJ whole genome shotgun (WGS) entry which is preliminary data.</text>
</comment>
<dbReference type="AlphaFoldDB" id="A0A540MD47"/>
<evidence type="ECO:0000313" key="2">
    <source>
        <dbReference type="Proteomes" id="UP000315295"/>
    </source>
</evidence>
<keyword evidence="2" id="KW-1185">Reference proteome</keyword>
<organism evidence="1 2">
    <name type="scientific">Malus baccata</name>
    <name type="common">Siberian crab apple</name>
    <name type="synonym">Pyrus baccata</name>
    <dbReference type="NCBI Taxonomy" id="106549"/>
    <lineage>
        <taxon>Eukaryota</taxon>
        <taxon>Viridiplantae</taxon>
        <taxon>Streptophyta</taxon>
        <taxon>Embryophyta</taxon>
        <taxon>Tracheophyta</taxon>
        <taxon>Spermatophyta</taxon>
        <taxon>Magnoliopsida</taxon>
        <taxon>eudicotyledons</taxon>
        <taxon>Gunneridae</taxon>
        <taxon>Pentapetalae</taxon>
        <taxon>rosids</taxon>
        <taxon>fabids</taxon>
        <taxon>Rosales</taxon>
        <taxon>Rosaceae</taxon>
        <taxon>Amygdaloideae</taxon>
        <taxon>Maleae</taxon>
        <taxon>Malus</taxon>
    </lineage>
</organism>
<gene>
    <name evidence="1" type="ORF">C1H46_017678</name>
</gene>
<accession>A0A540MD47</accession>
<dbReference type="Proteomes" id="UP000315295">
    <property type="component" value="Unassembled WGS sequence"/>
</dbReference>
<reference evidence="1 2" key="1">
    <citation type="journal article" date="2019" name="G3 (Bethesda)">
        <title>Sequencing of a Wild Apple (Malus baccata) Genome Unravels the Differences Between Cultivated and Wild Apple Species Regarding Disease Resistance and Cold Tolerance.</title>
        <authorList>
            <person name="Chen X."/>
        </authorList>
    </citation>
    <scope>NUCLEOTIDE SEQUENCE [LARGE SCALE GENOMIC DNA]</scope>
    <source>
        <strain evidence="2">cv. Shandingzi</strain>
        <tissue evidence="1">Leaves</tissue>
    </source>
</reference>
<protein>
    <submittedName>
        <fullName evidence="1">Uncharacterized protein</fullName>
    </submittedName>
</protein>
<proteinExistence type="predicted"/>
<dbReference type="EMBL" id="VIEB01000287">
    <property type="protein sequence ID" value="TQD96676.1"/>
    <property type="molecule type" value="Genomic_DNA"/>
</dbReference>